<dbReference type="RefSeq" id="WP_121205792.1">
    <property type="nucleotide sequence ID" value="NZ_RBZP01000021.1"/>
</dbReference>
<dbReference type="OrthoDB" id="1698854at2"/>
<evidence type="ECO:0000256" key="1">
    <source>
        <dbReference type="SAM" id="Phobius"/>
    </source>
</evidence>
<dbReference type="Proteomes" id="UP000269301">
    <property type="component" value="Unassembled WGS sequence"/>
</dbReference>
<proteinExistence type="predicted"/>
<dbReference type="Pfam" id="PF06961">
    <property type="entry name" value="DUF1294"/>
    <property type="match status" value="1"/>
</dbReference>
<sequence length="89" mass="10217">MNTLNMVLFYIIGVNIIGFFLMRVDKQKAIKQKYRIPERTFWLIALFGGAAGTYAGMKSFRHKTKHTSFIVGMPIVILLNIGLYIYLLS</sequence>
<feature type="transmembrane region" description="Helical" evidence="1">
    <location>
        <begin position="40"/>
        <end position="57"/>
    </location>
</feature>
<dbReference type="GO" id="GO:0003676">
    <property type="term" value="F:nucleic acid binding"/>
    <property type="evidence" value="ECO:0007669"/>
    <property type="project" value="InterPro"/>
</dbReference>
<keyword evidence="1" id="KW-1133">Transmembrane helix</keyword>
<keyword evidence="1" id="KW-0472">Membrane</keyword>
<dbReference type="InterPro" id="IPR012156">
    <property type="entry name" value="Cold_shock_CspA"/>
</dbReference>
<keyword evidence="1" id="KW-0812">Transmembrane</keyword>
<keyword evidence="3" id="KW-1185">Reference proteome</keyword>
<reference evidence="2 3" key="1">
    <citation type="journal article" date="2016" name="Int. J. Syst. Evol. Microbiol.">
        <title>Oceanobacillus halophilus sp. nov., a novel moderately halophilic bacterium from a hypersaline lake.</title>
        <authorList>
            <person name="Amoozegar M.A."/>
            <person name="Bagheri M."/>
            <person name="Makhdoumi A."/>
            <person name="Nikou M.M."/>
            <person name="Fazeli S.A.S."/>
            <person name="Schumann P."/>
            <person name="Sproer C."/>
            <person name="Sanchez-Porro C."/>
            <person name="Ventosa A."/>
        </authorList>
    </citation>
    <scope>NUCLEOTIDE SEQUENCE [LARGE SCALE GENOMIC DNA]</scope>
    <source>
        <strain evidence="2 3">DSM 23996</strain>
    </source>
</reference>
<feature type="transmembrane region" description="Helical" evidence="1">
    <location>
        <begin position="6"/>
        <end position="24"/>
    </location>
</feature>
<dbReference type="PIRSF" id="PIRSF002599">
    <property type="entry name" value="Cold_shock_A"/>
    <property type="match status" value="1"/>
</dbReference>
<comment type="caution">
    <text evidence="2">The sequence shown here is derived from an EMBL/GenBank/DDBJ whole genome shotgun (WGS) entry which is preliminary data.</text>
</comment>
<protein>
    <submittedName>
        <fullName evidence="2">DUF1294 domain-containing protein</fullName>
    </submittedName>
</protein>
<feature type="transmembrane region" description="Helical" evidence="1">
    <location>
        <begin position="69"/>
        <end position="88"/>
    </location>
</feature>
<name>A0A494ZUF1_9BACI</name>
<dbReference type="InterPro" id="IPR010718">
    <property type="entry name" value="DUF1294"/>
</dbReference>
<dbReference type="AlphaFoldDB" id="A0A494ZUF1"/>
<evidence type="ECO:0000313" key="3">
    <source>
        <dbReference type="Proteomes" id="UP000269301"/>
    </source>
</evidence>
<dbReference type="EMBL" id="RBZP01000021">
    <property type="protein sequence ID" value="RKQ29925.1"/>
    <property type="molecule type" value="Genomic_DNA"/>
</dbReference>
<gene>
    <name evidence="2" type="ORF">D8M06_17065</name>
</gene>
<evidence type="ECO:0000313" key="2">
    <source>
        <dbReference type="EMBL" id="RKQ29925.1"/>
    </source>
</evidence>
<accession>A0A494ZUF1</accession>
<organism evidence="2 3">
    <name type="scientific">Oceanobacillus halophilus</name>
    <dbReference type="NCBI Taxonomy" id="930130"/>
    <lineage>
        <taxon>Bacteria</taxon>
        <taxon>Bacillati</taxon>
        <taxon>Bacillota</taxon>
        <taxon>Bacilli</taxon>
        <taxon>Bacillales</taxon>
        <taxon>Bacillaceae</taxon>
        <taxon>Oceanobacillus</taxon>
    </lineage>
</organism>